<sequence length="570" mass="63833">MNNSFARSMLVVSLFALSAACSQQEPPKVTEPKAESHDKDAKQIAVASKEALETMRDQFAVVDMEADTSFLTDEEKAVVNKLNQAAVLLNEIYFRQRSEQNPEWREKIVASEIANKDLVLDLFDLHFGPWDTLDHNKPFYGSTPMPAGAAFYPEDMTKEEFENWINEHPEDEEAFTSGYTLIRRDGNGGLKSIPYSEHYREWLEPAAELMREAADMTSNASLKRFLNLRAESFLTDDYFESEMAWMDLDGPIEVAIGPYEVYTDKLYGYKTAFEAFVTIKNPEESAALAKYKNFLRDMEANLPVDESYKNFKRGFESPIAVTYQVHGGGDSVPGVQTVAFNLPNDERVREAKGAKKVLLNNVLGAKFDLILAPMAKDVLVPEQADMLMKTYMSGEVLFHELSHSLGPGSIIKDGVETSVGAELKELYTQTEEGKADVMGAYNVLYMMEQGELPIAEKDNFLATYFVGLFRAMRFGINEAHGAGAAFQYSYFREAGAFTVEDGKFKLDFPKLEQAVTDLTRDIVVLQGNGDYSAAKAFLDEYAQLDTDAENVIASLTHLPVDIQPIYDDAL</sequence>
<gene>
    <name evidence="3" type="ORF">ABFZ84_07780</name>
</gene>
<keyword evidence="1" id="KW-0479">Metal-binding</keyword>
<name>A0ABV3Z5H0_9PROT</name>
<dbReference type="PROSITE" id="PS51257">
    <property type="entry name" value="PROKAR_LIPOPROTEIN"/>
    <property type="match status" value="1"/>
</dbReference>
<proteinExistence type="predicted"/>
<accession>A0ABV3Z5H0</accession>
<comment type="caution">
    <text evidence="3">The sequence shown here is derived from an EMBL/GenBank/DDBJ whole genome shotgun (WGS) entry which is preliminary data.</text>
</comment>
<evidence type="ECO:0000256" key="2">
    <source>
        <dbReference type="ARBA" id="ARBA00022801"/>
    </source>
</evidence>
<evidence type="ECO:0000313" key="3">
    <source>
        <dbReference type="EMBL" id="MEX6633447.1"/>
    </source>
</evidence>
<dbReference type="PANTHER" id="PTHR23422:SF9">
    <property type="entry name" value="ZN-DEPENDENT HYDROLASE"/>
    <property type="match status" value="1"/>
</dbReference>
<evidence type="ECO:0000256" key="1">
    <source>
        <dbReference type="ARBA" id="ARBA00022723"/>
    </source>
</evidence>
<dbReference type="RefSeq" id="WP_369313408.1">
    <property type="nucleotide sequence ID" value="NZ_JBEHZE010000001.1"/>
</dbReference>
<dbReference type="EMBL" id="JBEHZE010000001">
    <property type="protein sequence ID" value="MEX6633447.1"/>
    <property type="molecule type" value="Genomic_DNA"/>
</dbReference>
<dbReference type="PANTHER" id="PTHR23422">
    <property type="entry name" value="DIPEPTIDYL PEPTIDASE III-RELATED"/>
    <property type="match status" value="1"/>
</dbReference>
<reference evidence="3 4" key="1">
    <citation type="submission" date="2024-05" db="EMBL/GenBank/DDBJ databases">
        <title>Three bacterial strains, DH-69, EH-24, and ECK-19 isolated from coastal sediments.</title>
        <authorList>
            <person name="Ye Y.-Q."/>
            <person name="Du Z.-J."/>
        </authorList>
    </citation>
    <scope>NUCLEOTIDE SEQUENCE [LARGE SCALE GENOMIC DNA]</scope>
    <source>
        <strain evidence="3 4">ECK-19</strain>
    </source>
</reference>
<evidence type="ECO:0008006" key="5">
    <source>
        <dbReference type="Google" id="ProtNLM"/>
    </source>
</evidence>
<keyword evidence="2" id="KW-0378">Hydrolase</keyword>
<protein>
    <recommendedName>
        <fullName evidence="5">Peptidase</fullName>
    </recommendedName>
</protein>
<dbReference type="InterPro" id="IPR039461">
    <property type="entry name" value="Peptidase_M49"/>
</dbReference>
<evidence type="ECO:0000313" key="4">
    <source>
        <dbReference type="Proteomes" id="UP001560685"/>
    </source>
</evidence>
<dbReference type="Pfam" id="PF03571">
    <property type="entry name" value="Peptidase_M49"/>
    <property type="match status" value="1"/>
</dbReference>
<organism evidence="3 4">
    <name type="scientific">Hyphococcus lacteus</name>
    <dbReference type="NCBI Taxonomy" id="3143536"/>
    <lineage>
        <taxon>Bacteria</taxon>
        <taxon>Pseudomonadati</taxon>
        <taxon>Pseudomonadota</taxon>
        <taxon>Alphaproteobacteria</taxon>
        <taxon>Parvularculales</taxon>
        <taxon>Parvularculaceae</taxon>
        <taxon>Hyphococcus</taxon>
    </lineage>
</organism>
<keyword evidence="4" id="KW-1185">Reference proteome</keyword>
<dbReference type="Gene3D" id="3.30.540.30">
    <property type="match status" value="1"/>
</dbReference>
<dbReference type="Proteomes" id="UP001560685">
    <property type="component" value="Unassembled WGS sequence"/>
</dbReference>